<dbReference type="EMBL" id="WOAA01000001">
    <property type="protein sequence ID" value="MUG65056.1"/>
    <property type="molecule type" value="Genomic_DNA"/>
</dbReference>
<proteinExistence type="predicted"/>
<evidence type="ECO:0000313" key="4">
    <source>
        <dbReference type="Proteomes" id="UP000215596"/>
    </source>
</evidence>
<protein>
    <submittedName>
        <fullName evidence="3">Uncharacterized protein</fullName>
    </submittedName>
</protein>
<keyword evidence="1" id="KW-0472">Membrane</keyword>
<keyword evidence="5" id="KW-1185">Reference proteome</keyword>
<name>A0A268F359_9BACL</name>
<dbReference type="EMBL" id="NPBY01000010">
    <property type="protein sequence ID" value="PAD79764.1"/>
    <property type="molecule type" value="Genomic_DNA"/>
</dbReference>
<keyword evidence="1" id="KW-0812">Transmembrane</keyword>
<evidence type="ECO:0000313" key="3">
    <source>
        <dbReference type="EMBL" id="PAD79764.1"/>
    </source>
</evidence>
<reference evidence="3 4" key="1">
    <citation type="submission" date="2017-07" db="EMBL/GenBank/DDBJ databases">
        <title>Isolation and whole genome analysis of endospore-forming bacteria from heroin.</title>
        <authorList>
            <person name="Kalinowski J."/>
            <person name="Ahrens B."/>
            <person name="Al-Dilaimi A."/>
            <person name="Winkler A."/>
            <person name="Wibberg D."/>
            <person name="Schleenbecker U."/>
            <person name="Ruckert C."/>
            <person name="Wolfel R."/>
            <person name="Grass G."/>
        </authorList>
    </citation>
    <scope>NUCLEOTIDE SEQUENCE [LARGE SCALE GENOMIC DNA]</scope>
    <source>
        <strain evidence="3 4">7537-G1</strain>
    </source>
</reference>
<dbReference type="RefSeq" id="WP_095263561.1">
    <property type="nucleotide sequence ID" value="NZ_NPBY01000010.1"/>
</dbReference>
<dbReference type="AlphaFoldDB" id="A0A268F359"/>
<evidence type="ECO:0000256" key="1">
    <source>
        <dbReference type="SAM" id="Phobius"/>
    </source>
</evidence>
<keyword evidence="1" id="KW-1133">Transmembrane helix</keyword>
<organism evidence="3 4">
    <name type="scientific">Paenibacillus campinasensis</name>
    <dbReference type="NCBI Taxonomy" id="66347"/>
    <lineage>
        <taxon>Bacteria</taxon>
        <taxon>Bacillati</taxon>
        <taxon>Bacillota</taxon>
        <taxon>Bacilli</taxon>
        <taxon>Bacillales</taxon>
        <taxon>Paenibacillaceae</taxon>
        <taxon>Paenibacillus</taxon>
    </lineage>
</organism>
<gene>
    <name evidence="3" type="ORF">CHH67_03345</name>
    <name evidence="2" type="ORF">GNP94_03420</name>
</gene>
<dbReference type="Proteomes" id="UP000215596">
    <property type="component" value="Unassembled WGS sequence"/>
</dbReference>
<dbReference type="OrthoDB" id="2678892at2"/>
<reference evidence="2 5" key="2">
    <citation type="submission" date="2019-11" db="EMBL/GenBank/DDBJ databases">
        <title>Draft genome sequences of five Paenibacillus species of dairy origin.</title>
        <authorList>
            <person name="Olajide A.M."/>
            <person name="Chen S."/>
            <person name="Lapointe G."/>
        </authorList>
    </citation>
    <scope>NUCLEOTIDE SEQUENCE [LARGE SCALE GENOMIC DNA]</scope>
    <source>
        <strain evidence="2 5">3CS1</strain>
    </source>
</reference>
<evidence type="ECO:0000313" key="5">
    <source>
        <dbReference type="Proteomes" id="UP000435177"/>
    </source>
</evidence>
<feature type="transmembrane region" description="Helical" evidence="1">
    <location>
        <begin position="95"/>
        <end position="114"/>
    </location>
</feature>
<sequence>MKQPHHQLRSVAEAYIRGEVSDDEAAWFEACITSDDSALALYMEALADIEAELPTLEAPDQFAERLIAHEKIVPYRSAVPESDKDRPKRWYERPLFHYTIAASITMLFMFSGAYERLLPAEDGLVPAADSTMPSYSERWVDTTTGWIDQLLTR</sequence>
<evidence type="ECO:0000313" key="2">
    <source>
        <dbReference type="EMBL" id="MUG65056.1"/>
    </source>
</evidence>
<accession>A0A268F359</accession>
<dbReference type="Proteomes" id="UP000435177">
    <property type="component" value="Unassembled WGS sequence"/>
</dbReference>
<comment type="caution">
    <text evidence="3">The sequence shown here is derived from an EMBL/GenBank/DDBJ whole genome shotgun (WGS) entry which is preliminary data.</text>
</comment>